<dbReference type="Pfam" id="PF01612">
    <property type="entry name" value="DNA_pol_A_exo1"/>
    <property type="match status" value="1"/>
</dbReference>
<dbReference type="GO" id="GO:0006139">
    <property type="term" value="P:nucleobase-containing compound metabolic process"/>
    <property type="evidence" value="ECO:0007669"/>
    <property type="project" value="InterPro"/>
</dbReference>
<accession>A0A6J4Q3I7</accession>
<evidence type="ECO:0000313" key="2">
    <source>
        <dbReference type="EMBL" id="CAA9431103.1"/>
    </source>
</evidence>
<reference evidence="2" key="1">
    <citation type="submission" date="2020-02" db="EMBL/GenBank/DDBJ databases">
        <authorList>
            <person name="Meier V. D."/>
        </authorList>
    </citation>
    <scope>NUCLEOTIDE SEQUENCE</scope>
    <source>
        <strain evidence="2">AVDCRST_MAG74</strain>
    </source>
</reference>
<dbReference type="Gene3D" id="3.30.420.10">
    <property type="entry name" value="Ribonuclease H-like superfamily/Ribonuclease H"/>
    <property type="match status" value="1"/>
</dbReference>
<dbReference type="InterPro" id="IPR036397">
    <property type="entry name" value="RNaseH_sf"/>
</dbReference>
<dbReference type="InterPro" id="IPR002562">
    <property type="entry name" value="3'-5'_exonuclease_dom"/>
</dbReference>
<dbReference type="AlphaFoldDB" id="A0A6J4Q3I7"/>
<dbReference type="GO" id="GO:0008408">
    <property type="term" value="F:3'-5' exonuclease activity"/>
    <property type="evidence" value="ECO:0007669"/>
    <property type="project" value="InterPro"/>
</dbReference>
<gene>
    <name evidence="2" type="ORF">AVDCRST_MAG74-3703</name>
</gene>
<organism evidence="2">
    <name type="scientific">uncultured Pyrinomonadaceae bacterium</name>
    <dbReference type="NCBI Taxonomy" id="2283094"/>
    <lineage>
        <taxon>Bacteria</taxon>
        <taxon>Pseudomonadati</taxon>
        <taxon>Acidobacteriota</taxon>
        <taxon>Blastocatellia</taxon>
        <taxon>Blastocatellales</taxon>
        <taxon>Pyrinomonadaceae</taxon>
        <taxon>environmental samples</taxon>
    </lineage>
</organism>
<dbReference type="SUPFAM" id="SSF53098">
    <property type="entry name" value="Ribonuclease H-like"/>
    <property type="match status" value="1"/>
</dbReference>
<dbReference type="EMBL" id="CADCUR010000306">
    <property type="protein sequence ID" value="CAA9431103.1"/>
    <property type="molecule type" value="Genomic_DNA"/>
</dbReference>
<feature type="domain" description="3'-5' exonuclease" evidence="1">
    <location>
        <begin position="6"/>
        <end position="177"/>
    </location>
</feature>
<evidence type="ECO:0000259" key="1">
    <source>
        <dbReference type="SMART" id="SM00474"/>
    </source>
</evidence>
<sequence>MIDYSIEIINNPAKLVKLVERLSAVSVFALDIETVDWWNRHQERIALIQIAFRTARGVKINVIDALGNFDLETLRLPFESTSTTKIIHNAAFDATRLFNHYKFKVAPVHDTMLAARRNREKKCSLQTQAATHLNLHLDKRAQRSDWSRRPLDIKQISYAAQDAYAALRLYELQVERSLDGLYRLKEPSSSIQGHLPLNNSPESVNPTTNPGVLDRQTNLLQVTNASTFDLSNSSTAVLGIVSELPTRYGPEQLSVSVGKDRVGLAGWIIDCTIGKEADFDEGTARLVIADLLERELIKLTETQRLEATPKGIDMWHQLKTT</sequence>
<proteinExistence type="predicted"/>
<name>A0A6J4Q3I7_9BACT</name>
<dbReference type="SMART" id="SM00474">
    <property type="entry name" value="35EXOc"/>
    <property type="match status" value="1"/>
</dbReference>
<dbReference type="PANTHER" id="PTHR47649">
    <property type="entry name" value="RIBONUCLEASE D"/>
    <property type="match status" value="1"/>
</dbReference>
<dbReference type="GO" id="GO:0003676">
    <property type="term" value="F:nucleic acid binding"/>
    <property type="evidence" value="ECO:0007669"/>
    <property type="project" value="InterPro"/>
</dbReference>
<protein>
    <recommendedName>
        <fullName evidence="1">3'-5' exonuclease domain-containing protein</fullName>
    </recommendedName>
</protein>
<dbReference type="InterPro" id="IPR012337">
    <property type="entry name" value="RNaseH-like_sf"/>
</dbReference>
<dbReference type="InterPro" id="IPR051086">
    <property type="entry name" value="RNase_D-like"/>
</dbReference>
<dbReference type="PANTHER" id="PTHR47649:SF1">
    <property type="entry name" value="RIBONUCLEASE D"/>
    <property type="match status" value="1"/>
</dbReference>